<gene>
    <name evidence="2" type="ORF">NPX36_04615</name>
</gene>
<accession>A0ABY5NV44</accession>
<keyword evidence="3" id="KW-1185">Reference proteome</keyword>
<protein>
    <submittedName>
        <fullName evidence="2">Uncharacterized protein</fullName>
    </submittedName>
</protein>
<sequence>MNRKLLSVSLLLFGINAYSQVGIGTLNPNSSSQLDVTSDKKGVLIPRVALSSTTDATTIQNGNVNSLLVFNTNNENDIQPGYYYWYIDKWMRIVNESDVIALDKNTTNTTLTVINGDLVLTDSDGNTVTVPLSAINIPTNIVTYQGNQYYLSEEYILNGGSADVSTWTSVPPGAVLIDVVGNVVTNIQNQGDIYSEIINILEQESDLFVDNGDGTFTHTAVDGTVMTFDANTLDMVNNNDGTYTFTNANGETLTVDVVGDVVTNIQNQGDIYSEIINILEQESDLFVDNGDGTFTHTAVDGTVMTFDANTLDMVNNNDEPTPLQMPTGKP</sequence>
<feature type="signal peptide" evidence="1">
    <location>
        <begin position="1"/>
        <end position="19"/>
    </location>
</feature>
<keyword evidence="1" id="KW-0732">Signal</keyword>
<dbReference type="RefSeq" id="WP_257500241.1">
    <property type="nucleotide sequence ID" value="NZ_CP102382.1"/>
</dbReference>
<dbReference type="EMBL" id="CP102382">
    <property type="protein sequence ID" value="UUV22324.1"/>
    <property type="molecule type" value="Genomic_DNA"/>
</dbReference>
<dbReference type="Proteomes" id="UP001317001">
    <property type="component" value="Chromosome"/>
</dbReference>
<evidence type="ECO:0000313" key="3">
    <source>
        <dbReference type="Proteomes" id="UP001317001"/>
    </source>
</evidence>
<reference evidence="2 3" key="1">
    <citation type="submission" date="2022-08" db="EMBL/GenBank/DDBJ databases">
        <title>Myroides zhujiangensis sp. nov., a novel bacterium isolated from sediment in the Pearl River Estuary.</title>
        <authorList>
            <person name="Cui L."/>
        </authorList>
    </citation>
    <scope>NUCLEOTIDE SEQUENCE [LARGE SCALE GENOMIC DNA]</scope>
    <source>
        <strain evidence="2 3">SCSIO 72103</strain>
    </source>
</reference>
<name>A0ABY5NV44_9FLAO</name>
<organism evidence="2 3">
    <name type="scientific">Paenimyroides aestuarii</name>
    <dbReference type="NCBI Taxonomy" id="2968490"/>
    <lineage>
        <taxon>Bacteria</taxon>
        <taxon>Pseudomonadati</taxon>
        <taxon>Bacteroidota</taxon>
        <taxon>Flavobacteriia</taxon>
        <taxon>Flavobacteriales</taxon>
        <taxon>Flavobacteriaceae</taxon>
        <taxon>Paenimyroides</taxon>
    </lineage>
</organism>
<evidence type="ECO:0000313" key="2">
    <source>
        <dbReference type="EMBL" id="UUV22324.1"/>
    </source>
</evidence>
<proteinExistence type="predicted"/>
<feature type="chain" id="PRO_5045739857" evidence="1">
    <location>
        <begin position="20"/>
        <end position="330"/>
    </location>
</feature>
<evidence type="ECO:0000256" key="1">
    <source>
        <dbReference type="SAM" id="SignalP"/>
    </source>
</evidence>